<sequence length="283" mass="29635">MTARWAAVARKDFQDAVQSRALWALLAAFVLFSLLTTYAYVELPEAFGAAGDVSFGGLVFFLAGITSLFVALAAIVVCYKSVAGERELGSIKLLLALPVTRRDVFLGKVIGRAAVIAATLGVGLLIGLGFGSLLLGTVEIVPLVTFVLAAVVFAGVYAAIVVGLSATTSSTSRATTLALGFFVVFELAWDVVPLALVYVANGFSLPQQMPDWMFIATQIPPSAAYFSALVALLPGVADEANAQTQAAGFDAAYATPTVGFVVLAFWVVVPLAIGYYRFDGTDL</sequence>
<dbReference type="PANTHER" id="PTHR43471">
    <property type="entry name" value="ABC TRANSPORTER PERMEASE"/>
    <property type="match status" value="1"/>
</dbReference>
<evidence type="ECO:0000313" key="2">
    <source>
        <dbReference type="EMBL" id="UTF55099.1"/>
    </source>
</evidence>
<feature type="transmembrane region" description="Helical" evidence="1">
    <location>
        <begin position="140"/>
        <end position="164"/>
    </location>
</feature>
<dbReference type="AlphaFoldDB" id="A0A9E7NDT2"/>
<keyword evidence="1" id="KW-0812">Transmembrane</keyword>
<organism evidence="2 3">
    <name type="scientific">Natronosalvus rutilus</name>
    <dbReference type="NCBI Taxonomy" id="2953753"/>
    <lineage>
        <taxon>Archaea</taxon>
        <taxon>Methanobacteriati</taxon>
        <taxon>Methanobacteriota</taxon>
        <taxon>Stenosarchaea group</taxon>
        <taxon>Halobacteria</taxon>
        <taxon>Halobacteriales</taxon>
        <taxon>Natrialbaceae</taxon>
        <taxon>Natronosalvus</taxon>
    </lineage>
</organism>
<proteinExistence type="predicted"/>
<dbReference type="Proteomes" id="UP001056855">
    <property type="component" value="Chromosome"/>
</dbReference>
<dbReference type="RefSeq" id="WP_254159851.1">
    <property type="nucleotide sequence ID" value="NZ_CP100355.1"/>
</dbReference>
<keyword evidence="1" id="KW-0472">Membrane</keyword>
<feature type="transmembrane region" description="Helical" evidence="1">
    <location>
        <begin position="176"/>
        <end position="200"/>
    </location>
</feature>
<keyword evidence="1" id="KW-1133">Transmembrane helix</keyword>
<dbReference type="Pfam" id="PF12679">
    <property type="entry name" value="ABC2_membrane_2"/>
    <property type="match status" value="1"/>
</dbReference>
<evidence type="ECO:0000256" key="1">
    <source>
        <dbReference type="SAM" id="Phobius"/>
    </source>
</evidence>
<dbReference type="KEGG" id="sawl:NGM29_07570"/>
<name>A0A9E7NDT2_9EURY</name>
<keyword evidence="3" id="KW-1185">Reference proteome</keyword>
<dbReference type="GO" id="GO:0140359">
    <property type="term" value="F:ABC-type transporter activity"/>
    <property type="evidence" value="ECO:0007669"/>
    <property type="project" value="InterPro"/>
</dbReference>
<feature type="transmembrane region" description="Helical" evidence="1">
    <location>
        <begin position="21"/>
        <end position="41"/>
    </location>
</feature>
<dbReference type="PANTHER" id="PTHR43471:SF1">
    <property type="entry name" value="ABC TRANSPORTER PERMEASE PROTEIN NOSY-RELATED"/>
    <property type="match status" value="1"/>
</dbReference>
<feature type="transmembrane region" description="Helical" evidence="1">
    <location>
        <begin position="258"/>
        <end position="278"/>
    </location>
</feature>
<evidence type="ECO:0000313" key="3">
    <source>
        <dbReference type="Proteomes" id="UP001056855"/>
    </source>
</evidence>
<feature type="transmembrane region" description="Helical" evidence="1">
    <location>
        <begin position="109"/>
        <end position="134"/>
    </location>
</feature>
<dbReference type="GO" id="GO:0005886">
    <property type="term" value="C:plasma membrane"/>
    <property type="evidence" value="ECO:0007669"/>
    <property type="project" value="UniProtKB-SubCell"/>
</dbReference>
<protein>
    <submittedName>
        <fullName evidence="2">ABC transporter permease</fullName>
    </submittedName>
</protein>
<dbReference type="EMBL" id="CP100355">
    <property type="protein sequence ID" value="UTF55099.1"/>
    <property type="molecule type" value="Genomic_DNA"/>
</dbReference>
<feature type="transmembrane region" description="Helical" evidence="1">
    <location>
        <begin position="53"/>
        <end position="79"/>
    </location>
</feature>
<feature type="transmembrane region" description="Helical" evidence="1">
    <location>
        <begin position="212"/>
        <end position="237"/>
    </location>
</feature>
<accession>A0A9E7NDT2</accession>
<gene>
    <name evidence="2" type="ORF">NGM29_07570</name>
</gene>
<reference evidence="2" key="1">
    <citation type="submission" date="2022-06" db="EMBL/GenBank/DDBJ databases">
        <title>Diverse halophilic archaea isolated from saline environments.</title>
        <authorList>
            <person name="Cui H.-L."/>
        </authorList>
    </citation>
    <scope>NUCLEOTIDE SEQUENCE</scope>
    <source>
        <strain evidence="2">WLHS1</strain>
    </source>
</reference>
<dbReference type="GeneID" id="73289894"/>